<reference evidence="4" key="1">
    <citation type="journal article" date="2019" name="Int. J. Syst. Evol. Microbiol.">
        <title>The Global Catalogue of Microorganisms (GCM) 10K type strain sequencing project: providing services to taxonomists for standard genome sequencing and annotation.</title>
        <authorList>
            <consortium name="The Broad Institute Genomics Platform"/>
            <consortium name="The Broad Institute Genome Sequencing Center for Infectious Disease"/>
            <person name="Wu L."/>
            <person name="Ma J."/>
        </authorList>
    </citation>
    <scope>NUCLEOTIDE SEQUENCE [LARGE SCALE GENOMIC DNA]</scope>
    <source>
        <strain evidence="4">CCUG 57263</strain>
    </source>
</reference>
<dbReference type="Pfam" id="PF25842">
    <property type="entry name" value="NfeD_TM"/>
    <property type="match status" value="1"/>
</dbReference>
<feature type="transmembrane region" description="Helical" evidence="1">
    <location>
        <begin position="45"/>
        <end position="62"/>
    </location>
</feature>
<feature type="transmembrane region" description="Helical" evidence="1">
    <location>
        <begin position="69"/>
        <end position="91"/>
    </location>
</feature>
<feature type="domain" description="Membrane protein NfeD2 N-terminal transmembrane" evidence="2">
    <location>
        <begin position="3"/>
        <end position="100"/>
    </location>
</feature>
<organism evidence="3 4">
    <name type="scientific">Paenibacillus residui</name>
    <dbReference type="NCBI Taxonomy" id="629724"/>
    <lineage>
        <taxon>Bacteria</taxon>
        <taxon>Bacillati</taxon>
        <taxon>Bacillota</taxon>
        <taxon>Bacilli</taxon>
        <taxon>Bacillales</taxon>
        <taxon>Paenibacillaceae</taxon>
        <taxon>Paenibacillus</taxon>
    </lineage>
</organism>
<dbReference type="RefSeq" id="WP_150960486.1">
    <property type="nucleotide sequence ID" value="NZ_JBHTIU010000031.1"/>
</dbReference>
<evidence type="ECO:0000256" key="1">
    <source>
        <dbReference type="SAM" id="Phobius"/>
    </source>
</evidence>
<comment type="caution">
    <text evidence="3">The sequence shown here is derived from an EMBL/GenBank/DDBJ whole genome shotgun (WGS) entry which is preliminary data.</text>
</comment>
<dbReference type="EMBL" id="JBHTIU010000031">
    <property type="protein sequence ID" value="MFD0869583.1"/>
    <property type="molecule type" value="Genomic_DNA"/>
</dbReference>
<dbReference type="InterPro" id="IPR012340">
    <property type="entry name" value="NA-bd_OB-fold"/>
</dbReference>
<protein>
    <submittedName>
        <fullName evidence="3">Protease</fullName>
    </submittedName>
</protein>
<name>A0ABW3DB94_9BACL</name>
<gene>
    <name evidence="3" type="ORF">ACFQ03_10510</name>
</gene>
<evidence type="ECO:0000259" key="2">
    <source>
        <dbReference type="Pfam" id="PF25842"/>
    </source>
</evidence>
<sequence>MLELYWGCLIFGLLFALVTVLLGDVMSHALDGLLDFLSVDFLQPMVIAGGVTIFGGAGILLTRYTGWAVWAVLALAVGLAILGGAVIYLFYVKPMNESENSIGYSIYDLKGSVGEAIISIPKDGYGEVVLKVGAGVSNHTAASFDGESIPAGEKIVVVEVKERTLFVSRFDA</sequence>
<dbReference type="Proteomes" id="UP001597120">
    <property type="component" value="Unassembled WGS sequence"/>
</dbReference>
<evidence type="ECO:0000313" key="4">
    <source>
        <dbReference type="Proteomes" id="UP001597120"/>
    </source>
</evidence>
<keyword evidence="1" id="KW-1133">Transmembrane helix</keyword>
<keyword evidence="1" id="KW-0812">Transmembrane</keyword>
<proteinExistence type="predicted"/>
<evidence type="ECO:0000313" key="3">
    <source>
        <dbReference type="EMBL" id="MFD0869583.1"/>
    </source>
</evidence>
<keyword evidence="1" id="KW-0472">Membrane</keyword>
<dbReference type="InterPro" id="IPR058653">
    <property type="entry name" value="NfeD2_TM"/>
</dbReference>
<keyword evidence="4" id="KW-1185">Reference proteome</keyword>
<keyword evidence="3" id="KW-0645">Protease</keyword>
<dbReference type="GO" id="GO:0006508">
    <property type="term" value="P:proteolysis"/>
    <property type="evidence" value="ECO:0007669"/>
    <property type="project" value="UniProtKB-KW"/>
</dbReference>
<keyword evidence="3" id="KW-0378">Hydrolase</keyword>
<accession>A0ABW3DB94</accession>
<dbReference type="Gene3D" id="2.40.50.140">
    <property type="entry name" value="Nucleic acid-binding proteins"/>
    <property type="match status" value="1"/>
</dbReference>
<dbReference type="GO" id="GO:0008233">
    <property type="term" value="F:peptidase activity"/>
    <property type="evidence" value="ECO:0007669"/>
    <property type="project" value="UniProtKB-KW"/>
</dbReference>